<dbReference type="EMBL" id="PYFT01000001">
    <property type="protein sequence ID" value="PSR52300.1"/>
    <property type="molecule type" value="Genomic_DNA"/>
</dbReference>
<protein>
    <recommendedName>
        <fullName evidence="3">Lipoprotein</fullName>
    </recommendedName>
</protein>
<dbReference type="Proteomes" id="UP000240357">
    <property type="component" value="Unassembled WGS sequence"/>
</dbReference>
<dbReference type="PROSITE" id="PS51257">
    <property type="entry name" value="PROKAR_LIPOPROTEIN"/>
    <property type="match status" value="1"/>
</dbReference>
<dbReference type="OrthoDB" id="995425at2"/>
<evidence type="ECO:0000313" key="1">
    <source>
        <dbReference type="EMBL" id="PSR52300.1"/>
    </source>
</evidence>
<comment type="caution">
    <text evidence="1">The sequence shown here is derived from an EMBL/GenBank/DDBJ whole genome shotgun (WGS) entry which is preliminary data.</text>
</comment>
<evidence type="ECO:0008006" key="3">
    <source>
        <dbReference type="Google" id="ProtNLM"/>
    </source>
</evidence>
<dbReference type="AlphaFoldDB" id="A0A2T2Y9U5"/>
<accession>A0A2T2Y9U5</accession>
<proteinExistence type="predicted"/>
<name>A0A2T2Y9U5_9BACT</name>
<sequence>MKSLKILLLSLLAFSCRESSKEPVNSSQGAKTEAKAGSSNIFSITEVDEKHFRQAQKESKNASFVDTALIKKTSGKIILPIEGYTRRDSSLVFQDKIYPNNEEADIIHQYKGYYKIIDRHLLVTLYYEHDEYNLISKRGTKTPIWSAPKFSKDGQYFFCFRPYGLEGEPVGLQVWRIKKDQGDSFDPIELVKILELDQLMFNPIECLWDRDGDLLIKAEKMEDNFFPKEPSEEYYLKLKYK</sequence>
<evidence type="ECO:0000313" key="2">
    <source>
        <dbReference type="Proteomes" id="UP000240357"/>
    </source>
</evidence>
<gene>
    <name evidence="1" type="ORF">AHMF7605_01565</name>
</gene>
<organism evidence="1 2">
    <name type="scientific">Adhaeribacter arboris</name>
    <dbReference type="NCBI Taxonomy" id="2072846"/>
    <lineage>
        <taxon>Bacteria</taxon>
        <taxon>Pseudomonadati</taxon>
        <taxon>Bacteroidota</taxon>
        <taxon>Cytophagia</taxon>
        <taxon>Cytophagales</taxon>
        <taxon>Hymenobacteraceae</taxon>
        <taxon>Adhaeribacter</taxon>
    </lineage>
</organism>
<dbReference type="RefSeq" id="WP_106925786.1">
    <property type="nucleotide sequence ID" value="NZ_PYFT01000001.1"/>
</dbReference>
<keyword evidence="2" id="KW-1185">Reference proteome</keyword>
<reference evidence="1 2" key="1">
    <citation type="submission" date="2018-03" db="EMBL/GenBank/DDBJ databases">
        <title>Adhaeribacter sp. HMF7605 Genome sequencing and assembly.</title>
        <authorList>
            <person name="Kang H."/>
            <person name="Kang J."/>
            <person name="Cha I."/>
            <person name="Kim H."/>
            <person name="Joh K."/>
        </authorList>
    </citation>
    <scope>NUCLEOTIDE SEQUENCE [LARGE SCALE GENOMIC DNA]</scope>
    <source>
        <strain evidence="1 2">HMF7605</strain>
    </source>
</reference>